<keyword evidence="2" id="KW-1185">Reference proteome</keyword>
<dbReference type="EMBL" id="JBFRCH010000065">
    <property type="protein sequence ID" value="MEX3937743.1"/>
    <property type="molecule type" value="Genomic_DNA"/>
</dbReference>
<protein>
    <submittedName>
        <fullName evidence="1">MarR family winged helix-turn-helix transcriptional regulator</fullName>
    </submittedName>
</protein>
<reference evidence="1" key="1">
    <citation type="submission" date="2024-07" db="EMBL/GenBank/DDBJ databases">
        <title>A survey of Mimosa microsymbionts across Brazilian biomes reveals a high diversity of Paraburkholderia nodulating endemic species, but also that Cupriavidus is common as a symbiont of widespread species.</title>
        <authorList>
            <person name="Rouws L."/>
            <person name="Barauna A."/>
            <person name="Beukes C."/>
            <person name="Rouws J.R.C."/>
            <person name="De Faria S.M."/>
            <person name="Gross E."/>
            <person name="Bueno Dos Reis Junior F."/>
            <person name="Simon M.F."/>
            <person name="Maluk M."/>
            <person name="Odee D.W."/>
            <person name="Kenicer G."/>
            <person name="Young J.P.W."/>
            <person name="Reis V.M."/>
            <person name="Zilli J."/>
            <person name="James E.K."/>
        </authorList>
    </citation>
    <scope>NUCLEOTIDE SEQUENCE</scope>
    <source>
        <strain evidence="1">EG181B</strain>
    </source>
</reference>
<organism evidence="1 2">
    <name type="scientific">Paraburkholderia phymatum</name>
    <dbReference type="NCBI Taxonomy" id="148447"/>
    <lineage>
        <taxon>Bacteria</taxon>
        <taxon>Pseudomonadati</taxon>
        <taxon>Pseudomonadota</taxon>
        <taxon>Betaproteobacteria</taxon>
        <taxon>Burkholderiales</taxon>
        <taxon>Burkholderiaceae</taxon>
        <taxon>Paraburkholderia</taxon>
    </lineage>
</organism>
<evidence type="ECO:0000313" key="2">
    <source>
        <dbReference type="Proteomes" id="UP001558850"/>
    </source>
</evidence>
<name>A0ACC6UDF2_9BURK</name>
<comment type="caution">
    <text evidence="1">The sequence shown here is derived from an EMBL/GenBank/DDBJ whole genome shotgun (WGS) entry which is preliminary data.</text>
</comment>
<gene>
    <name evidence="1" type="ORF">AB4Y32_39575</name>
</gene>
<sequence length="175" mass="19424">MTQRTTTKSLNEQEFQPDLIEEVTRYCLLTRTRSISRVVTSIYDQALRPYDVNSSQFSMLVLIARMNGGSRAELGRANHLERSTSTRNLQLLLDQGWIKELAPTHGRSRPIVLSDAGRELLVTAMPAWRSAQQTAKRMLGKDGASALSSIANRLPADGLACLDEVPALQSRARLS</sequence>
<dbReference type="Proteomes" id="UP001558850">
    <property type="component" value="Unassembled WGS sequence"/>
</dbReference>
<evidence type="ECO:0000313" key="1">
    <source>
        <dbReference type="EMBL" id="MEX3937743.1"/>
    </source>
</evidence>
<accession>A0ACC6UDF2</accession>
<proteinExistence type="predicted"/>